<gene>
    <name evidence="2" type="ORF">PanWU01x14_047730</name>
</gene>
<feature type="non-terminal residue" evidence="2">
    <location>
        <position position="134"/>
    </location>
</feature>
<reference evidence="3" key="1">
    <citation type="submission" date="2016-06" db="EMBL/GenBank/DDBJ databases">
        <title>Parallel loss of symbiosis genes in relatives of nitrogen-fixing non-legume Parasponia.</title>
        <authorList>
            <person name="Van Velzen R."/>
            <person name="Holmer R."/>
            <person name="Bu F."/>
            <person name="Rutten L."/>
            <person name="Van Zeijl A."/>
            <person name="Liu W."/>
            <person name="Santuari L."/>
            <person name="Cao Q."/>
            <person name="Sharma T."/>
            <person name="Shen D."/>
            <person name="Roswanjaya Y."/>
            <person name="Wardhani T."/>
            <person name="Kalhor M.S."/>
            <person name="Jansen J."/>
            <person name="Van den Hoogen J."/>
            <person name="Gungor B."/>
            <person name="Hartog M."/>
            <person name="Hontelez J."/>
            <person name="Verver J."/>
            <person name="Yang W.-C."/>
            <person name="Schijlen E."/>
            <person name="Repin R."/>
            <person name="Schilthuizen M."/>
            <person name="Schranz E."/>
            <person name="Heidstra R."/>
            <person name="Miyata K."/>
            <person name="Fedorova E."/>
            <person name="Kohlen W."/>
            <person name="Bisseling T."/>
            <person name="Smit S."/>
            <person name="Geurts R."/>
        </authorList>
    </citation>
    <scope>NUCLEOTIDE SEQUENCE [LARGE SCALE GENOMIC DNA]</scope>
    <source>
        <strain evidence="3">cv. WU1-14</strain>
    </source>
</reference>
<organism evidence="2 3">
    <name type="scientific">Parasponia andersonii</name>
    <name type="common">Sponia andersonii</name>
    <dbReference type="NCBI Taxonomy" id="3476"/>
    <lineage>
        <taxon>Eukaryota</taxon>
        <taxon>Viridiplantae</taxon>
        <taxon>Streptophyta</taxon>
        <taxon>Embryophyta</taxon>
        <taxon>Tracheophyta</taxon>
        <taxon>Spermatophyta</taxon>
        <taxon>Magnoliopsida</taxon>
        <taxon>eudicotyledons</taxon>
        <taxon>Gunneridae</taxon>
        <taxon>Pentapetalae</taxon>
        <taxon>rosids</taxon>
        <taxon>fabids</taxon>
        <taxon>Rosales</taxon>
        <taxon>Cannabaceae</taxon>
        <taxon>Parasponia</taxon>
    </lineage>
</organism>
<name>A0A2P5DN58_PARAD</name>
<evidence type="ECO:0000313" key="3">
    <source>
        <dbReference type="Proteomes" id="UP000237105"/>
    </source>
</evidence>
<keyword evidence="3" id="KW-1185">Reference proteome</keyword>
<feature type="region of interest" description="Disordered" evidence="1">
    <location>
        <begin position="49"/>
        <end position="71"/>
    </location>
</feature>
<sequence>MDSEGHIRVVMPCLLLIRAKPGPFPLQRQVQAVVDQPWSWFLARSYLGSEKSSHTRGLNSAKTSNNKGYTSSKLDELELTSRSSELILSIIVWGEFIKNSKSYTIEPDPEVGRTADKGMASYMMSDPDHERGGK</sequence>
<dbReference type="EMBL" id="JXTB01000027">
    <property type="protein sequence ID" value="PON74714.1"/>
    <property type="molecule type" value="Genomic_DNA"/>
</dbReference>
<dbReference type="Proteomes" id="UP000237105">
    <property type="component" value="Unassembled WGS sequence"/>
</dbReference>
<evidence type="ECO:0000313" key="2">
    <source>
        <dbReference type="EMBL" id="PON74714.1"/>
    </source>
</evidence>
<accession>A0A2P5DN58</accession>
<evidence type="ECO:0000256" key="1">
    <source>
        <dbReference type="SAM" id="MobiDB-lite"/>
    </source>
</evidence>
<comment type="caution">
    <text evidence="2">The sequence shown here is derived from an EMBL/GenBank/DDBJ whole genome shotgun (WGS) entry which is preliminary data.</text>
</comment>
<protein>
    <submittedName>
        <fullName evidence="2">Uncharacterized protein</fullName>
    </submittedName>
</protein>
<proteinExistence type="predicted"/>
<feature type="compositionally biased region" description="Polar residues" evidence="1">
    <location>
        <begin position="55"/>
        <end position="71"/>
    </location>
</feature>
<dbReference type="AlphaFoldDB" id="A0A2P5DN58"/>
<feature type="region of interest" description="Disordered" evidence="1">
    <location>
        <begin position="104"/>
        <end position="134"/>
    </location>
</feature>